<sequence>MATIDDIPGLCNCTKLRRASRHITRFYDACLSESGLRVTQYSILGHLNHRGPKTMMELAELMTMDRATIGHNLRPLERDGLITIQVSEADRRARIVSITDEGLKRIELGRAGWDRAQVEFELQFGTEYAASMRQMMDEVASLQLSSNEPPMGVRES</sequence>
<dbReference type="InterPro" id="IPR023187">
    <property type="entry name" value="Tscrpt_reg_MarR-type_CS"/>
</dbReference>
<evidence type="ECO:0000313" key="5">
    <source>
        <dbReference type="EMBL" id="QIZ09341.1"/>
    </source>
</evidence>
<evidence type="ECO:0000259" key="4">
    <source>
        <dbReference type="PROSITE" id="PS50995"/>
    </source>
</evidence>
<dbReference type="GO" id="GO:0006950">
    <property type="term" value="P:response to stress"/>
    <property type="evidence" value="ECO:0007669"/>
    <property type="project" value="TreeGrafter"/>
</dbReference>
<name>A0A6H1P7V4_PRIMG</name>
<dbReference type="InterPro" id="IPR011991">
    <property type="entry name" value="ArsR-like_HTH"/>
</dbReference>
<dbReference type="SUPFAM" id="SSF46785">
    <property type="entry name" value="Winged helix' DNA-binding domain"/>
    <property type="match status" value="1"/>
</dbReference>
<dbReference type="InterPro" id="IPR036390">
    <property type="entry name" value="WH_DNA-bd_sf"/>
</dbReference>
<dbReference type="PROSITE" id="PS50995">
    <property type="entry name" value="HTH_MARR_2"/>
    <property type="match status" value="1"/>
</dbReference>
<dbReference type="Pfam" id="PF12802">
    <property type="entry name" value="MarR_2"/>
    <property type="match status" value="1"/>
</dbReference>
<dbReference type="SMART" id="SM00347">
    <property type="entry name" value="HTH_MARR"/>
    <property type="match status" value="1"/>
</dbReference>
<dbReference type="PROSITE" id="PS01117">
    <property type="entry name" value="HTH_MARR_1"/>
    <property type="match status" value="1"/>
</dbReference>
<reference evidence="5 6" key="1">
    <citation type="submission" date="2020-04" db="EMBL/GenBank/DDBJ databases">
        <title>Genome-Wide Identification of 5-Methylcytosine Sites in Bacterial Genomes By High-Throughput Sequencing of MspJI Restriction Fragments.</title>
        <authorList>
            <person name="Wu V."/>
        </authorList>
    </citation>
    <scope>NUCLEOTIDE SEQUENCE [LARGE SCALE GENOMIC DNA]</scope>
    <source>
        <strain evidence="5 6">S2</strain>
    </source>
</reference>
<keyword evidence="2" id="KW-0238">DNA-binding</keyword>
<dbReference type="GO" id="GO:0003677">
    <property type="term" value="F:DNA binding"/>
    <property type="evidence" value="ECO:0007669"/>
    <property type="project" value="UniProtKB-KW"/>
</dbReference>
<dbReference type="PANTHER" id="PTHR33164:SF105">
    <property type="entry name" value="TRANSCRIPTIONAL REPRESSOR PROTEIN-RELATED"/>
    <property type="match status" value="1"/>
</dbReference>
<protein>
    <submittedName>
        <fullName evidence="5">Winged helix-turn-helix transcriptional regulator</fullName>
    </submittedName>
</protein>
<organism evidence="5 6">
    <name type="scientific">Priestia megaterium</name>
    <name type="common">Bacillus megaterium</name>
    <dbReference type="NCBI Taxonomy" id="1404"/>
    <lineage>
        <taxon>Bacteria</taxon>
        <taxon>Bacillati</taxon>
        <taxon>Bacillota</taxon>
        <taxon>Bacilli</taxon>
        <taxon>Bacillales</taxon>
        <taxon>Bacillaceae</taxon>
        <taxon>Priestia</taxon>
    </lineage>
</organism>
<proteinExistence type="predicted"/>
<keyword evidence="1" id="KW-0805">Transcription regulation</keyword>
<evidence type="ECO:0000256" key="3">
    <source>
        <dbReference type="ARBA" id="ARBA00023163"/>
    </source>
</evidence>
<dbReference type="InterPro" id="IPR039422">
    <property type="entry name" value="MarR/SlyA-like"/>
</dbReference>
<dbReference type="InterPro" id="IPR036388">
    <property type="entry name" value="WH-like_DNA-bd_sf"/>
</dbReference>
<evidence type="ECO:0000313" key="6">
    <source>
        <dbReference type="Proteomes" id="UP000501868"/>
    </source>
</evidence>
<reference evidence="5 6" key="2">
    <citation type="submission" date="2020-04" db="EMBL/GenBank/DDBJ databases">
        <authorList>
            <person name="Fomenkov A."/>
            <person name="Anton B.P."/>
            <person name="Roberts R.J."/>
        </authorList>
    </citation>
    <scope>NUCLEOTIDE SEQUENCE [LARGE SCALE GENOMIC DNA]</scope>
    <source>
        <strain evidence="5 6">S2</strain>
    </source>
</reference>
<dbReference type="Gene3D" id="1.10.10.10">
    <property type="entry name" value="Winged helix-like DNA-binding domain superfamily/Winged helix DNA-binding domain"/>
    <property type="match status" value="1"/>
</dbReference>
<dbReference type="EMBL" id="CP051128">
    <property type="protein sequence ID" value="QIZ09341.1"/>
    <property type="molecule type" value="Genomic_DNA"/>
</dbReference>
<dbReference type="GO" id="GO:0003700">
    <property type="term" value="F:DNA-binding transcription factor activity"/>
    <property type="evidence" value="ECO:0007669"/>
    <property type="project" value="InterPro"/>
</dbReference>
<accession>A0A6H1P7V4</accession>
<dbReference type="Proteomes" id="UP000501868">
    <property type="component" value="Chromosome"/>
</dbReference>
<evidence type="ECO:0000256" key="1">
    <source>
        <dbReference type="ARBA" id="ARBA00023015"/>
    </source>
</evidence>
<dbReference type="PANTHER" id="PTHR33164">
    <property type="entry name" value="TRANSCRIPTIONAL REGULATOR, MARR FAMILY"/>
    <property type="match status" value="1"/>
</dbReference>
<keyword evidence="3" id="KW-0804">Transcription</keyword>
<dbReference type="AlphaFoldDB" id="A0A6H1P7V4"/>
<evidence type="ECO:0000256" key="2">
    <source>
        <dbReference type="ARBA" id="ARBA00023125"/>
    </source>
</evidence>
<feature type="domain" description="HTH marR-type" evidence="4">
    <location>
        <begin position="9"/>
        <end position="141"/>
    </location>
</feature>
<dbReference type="InterPro" id="IPR000835">
    <property type="entry name" value="HTH_MarR-typ"/>
</dbReference>
<dbReference type="CDD" id="cd00090">
    <property type="entry name" value="HTH_ARSR"/>
    <property type="match status" value="1"/>
</dbReference>
<gene>
    <name evidence="5" type="ORF">HFZ78_23770</name>
</gene>